<name>A0ABN6CTQ8_9GAMM</name>
<protein>
    <recommendedName>
        <fullName evidence="3">Outer membrane protein beta-barrel domain-containing protein</fullName>
    </recommendedName>
</protein>
<dbReference type="EMBL" id="AP024202">
    <property type="protein sequence ID" value="BCN92235.1"/>
    <property type="molecule type" value="Genomic_DNA"/>
</dbReference>
<reference evidence="1" key="1">
    <citation type="journal article" date="2022" name="Arch. Microbiol.">
        <title>Thiomicrorhabdus immobilis sp. nov., a mesophilic sulfur-oxidizing bacterium isolated from sediment of a brackish lake in northern Japan.</title>
        <authorList>
            <person name="Kojima H."/>
            <person name="Mochizuki J."/>
            <person name="Kanda M."/>
            <person name="Watanabe T."/>
            <person name="Fukui M."/>
        </authorList>
    </citation>
    <scope>NUCLEOTIDE SEQUENCE</scope>
    <source>
        <strain evidence="1">Am19</strain>
    </source>
</reference>
<evidence type="ECO:0008006" key="3">
    <source>
        <dbReference type="Google" id="ProtNLM"/>
    </source>
</evidence>
<evidence type="ECO:0000313" key="1">
    <source>
        <dbReference type="EMBL" id="BCN92235.1"/>
    </source>
</evidence>
<sequence>MNHSIFKIILLPVLILLFGMVALNSIAQADENTKLTTGLFYIDGQSDTINSDNVTSVSVPLMLSIKKDELSFGVSMAYLSVKSGSFKESGLGDTSVSIGYDLNDQFTFKLKQKFATGDADKGLSTGKDDSSFQLDYFASLGNQSSIFTTLGYKYVGKVEGWNMQDSIYASVGTGYVYNNKTSIGISLDYRESIFKNLDDQLGFAAFVSKPLNSTYSLTGFAGYDVTSTSSIGVSLTTKF</sequence>
<gene>
    <name evidence="1" type="ORF">THMIRHAM_00200</name>
</gene>
<dbReference type="RefSeq" id="WP_237261941.1">
    <property type="nucleotide sequence ID" value="NZ_AP024202.1"/>
</dbReference>
<keyword evidence="2" id="KW-1185">Reference proteome</keyword>
<accession>A0ABN6CTQ8</accession>
<evidence type="ECO:0000313" key="2">
    <source>
        <dbReference type="Proteomes" id="UP001054820"/>
    </source>
</evidence>
<organism evidence="1 2">
    <name type="scientific">Thiomicrorhabdus immobilis</name>
    <dbReference type="NCBI Taxonomy" id="2791037"/>
    <lineage>
        <taxon>Bacteria</taxon>
        <taxon>Pseudomonadati</taxon>
        <taxon>Pseudomonadota</taxon>
        <taxon>Gammaproteobacteria</taxon>
        <taxon>Thiotrichales</taxon>
        <taxon>Piscirickettsiaceae</taxon>
        <taxon>Thiomicrorhabdus</taxon>
    </lineage>
</organism>
<proteinExistence type="predicted"/>
<dbReference type="Proteomes" id="UP001054820">
    <property type="component" value="Chromosome"/>
</dbReference>